<protein>
    <recommendedName>
        <fullName evidence="7">Acyl-CoA thioesterase II</fullName>
    </recommendedName>
</protein>
<dbReference type="Pfam" id="PF13622">
    <property type="entry name" value="4HBT_3"/>
    <property type="match status" value="1"/>
</dbReference>
<evidence type="ECO:0008006" key="7">
    <source>
        <dbReference type="Google" id="ProtNLM"/>
    </source>
</evidence>
<dbReference type="CDD" id="cd03444">
    <property type="entry name" value="Thioesterase_II_repeat1"/>
    <property type="match status" value="1"/>
</dbReference>
<evidence type="ECO:0000313" key="6">
    <source>
        <dbReference type="Proteomes" id="UP000774326"/>
    </source>
</evidence>
<reference evidence="5" key="2">
    <citation type="submission" date="2021-01" db="EMBL/GenBank/DDBJ databases">
        <authorList>
            <person name="Schikora-Tamarit M.A."/>
        </authorList>
    </citation>
    <scope>NUCLEOTIDE SEQUENCE</scope>
    <source>
        <strain evidence="5">CBS2887</strain>
    </source>
</reference>
<feature type="domain" description="Acyl-CoA thioesterase 2 C-terminal" evidence="3">
    <location>
        <begin position="221"/>
        <end position="315"/>
    </location>
</feature>
<dbReference type="InterPro" id="IPR049449">
    <property type="entry name" value="TesB_ACOT8-like_N"/>
</dbReference>
<dbReference type="SUPFAM" id="SSF54637">
    <property type="entry name" value="Thioesterase/thiol ester dehydrase-isomerase"/>
    <property type="match status" value="2"/>
</dbReference>
<dbReference type="Gene3D" id="2.40.160.210">
    <property type="entry name" value="Acyl-CoA thioesterase, double hotdog domain"/>
    <property type="match status" value="1"/>
</dbReference>
<evidence type="ECO:0000259" key="4">
    <source>
        <dbReference type="Pfam" id="PF13622"/>
    </source>
</evidence>
<name>A0A9P8TJH1_WICPI</name>
<dbReference type="InterPro" id="IPR003703">
    <property type="entry name" value="Acyl_CoA_thio"/>
</dbReference>
<comment type="caution">
    <text evidence="5">The sequence shown here is derived from an EMBL/GenBank/DDBJ whole genome shotgun (WGS) entry which is preliminary data.</text>
</comment>
<keyword evidence="6" id="KW-1185">Reference proteome</keyword>
<evidence type="ECO:0000256" key="1">
    <source>
        <dbReference type="ARBA" id="ARBA00006538"/>
    </source>
</evidence>
<accession>A0A9P8TJH1</accession>
<reference evidence="5" key="1">
    <citation type="journal article" date="2021" name="Open Biol.">
        <title>Shared evolutionary footprints suggest mitochondrial oxidative damage underlies multiple complex I losses in fungi.</title>
        <authorList>
            <person name="Schikora-Tamarit M.A."/>
            <person name="Marcet-Houben M."/>
            <person name="Nosek J."/>
            <person name="Gabaldon T."/>
        </authorList>
    </citation>
    <scope>NUCLEOTIDE SEQUENCE</scope>
    <source>
        <strain evidence="5">CBS2887</strain>
    </source>
</reference>
<dbReference type="CDD" id="cd03445">
    <property type="entry name" value="Thioesterase_II_repeat2"/>
    <property type="match status" value="1"/>
</dbReference>
<sequence>MSYRHLAKIQYRSSLEQALALTQVKRDVFKNVEPLFVPLGARGIFGGSLIAQALLAASKTVPENFYPHSLQSYFLAAGKPGQDVEYRVERLRDGKNFLSRETRAYQGDKIIFIEVVSFTHDRKDLEGQLQHSMKPRFEGLKELDQFVHPTKLAETKLFSQGINPFQSSKELLQNLFERFTYGVGEYRVRDNYFDDVTDPKHADFNKTPDEIDTDYFVKLRTPSEHKIFQYVAFAYFSDSVMLSTIWKFQKLKIFSPKLSVSLDHTIHFHTTPDLNKWVYTTLEHPRSIHGRKLMNGYAYDPIGGDLIATIQQEGLVITDESAKAKRQGSKL</sequence>
<comment type="similarity">
    <text evidence="1">Belongs to the C/M/P thioester hydrolase family.</text>
</comment>
<dbReference type="AlphaFoldDB" id="A0A9P8TJH1"/>
<dbReference type="EMBL" id="JAEUBG010004707">
    <property type="protein sequence ID" value="KAH3680601.1"/>
    <property type="molecule type" value="Genomic_DNA"/>
</dbReference>
<feature type="domain" description="Acyl-CoA thioesterase-like N-terminal HotDog" evidence="4">
    <location>
        <begin position="41"/>
        <end position="118"/>
    </location>
</feature>
<dbReference type="PANTHER" id="PTHR11066:SF34">
    <property type="entry name" value="ACYL-COENZYME A THIOESTERASE 8"/>
    <property type="match status" value="1"/>
</dbReference>
<dbReference type="InterPro" id="IPR025652">
    <property type="entry name" value="TesB_C"/>
</dbReference>
<dbReference type="OrthoDB" id="68328at2759"/>
<dbReference type="GO" id="GO:0006637">
    <property type="term" value="P:acyl-CoA metabolic process"/>
    <property type="evidence" value="ECO:0007669"/>
    <property type="project" value="InterPro"/>
</dbReference>
<dbReference type="InterPro" id="IPR029069">
    <property type="entry name" value="HotDog_dom_sf"/>
</dbReference>
<gene>
    <name evidence="5" type="ORF">WICPIJ_008221</name>
</gene>
<evidence type="ECO:0000259" key="3">
    <source>
        <dbReference type="Pfam" id="PF02551"/>
    </source>
</evidence>
<dbReference type="InterPro" id="IPR042171">
    <property type="entry name" value="Acyl-CoA_hotdog"/>
</dbReference>
<evidence type="ECO:0000256" key="2">
    <source>
        <dbReference type="ARBA" id="ARBA00022801"/>
    </source>
</evidence>
<dbReference type="GO" id="GO:0047617">
    <property type="term" value="F:fatty acyl-CoA hydrolase activity"/>
    <property type="evidence" value="ECO:0007669"/>
    <property type="project" value="InterPro"/>
</dbReference>
<proteinExistence type="inferred from homology"/>
<evidence type="ECO:0000313" key="5">
    <source>
        <dbReference type="EMBL" id="KAH3680601.1"/>
    </source>
</evidence>
<organism evidence="5 6">
    <name type="scientific">Wickerhamomyces pijperi</name>
    <name type="common">Yeast</name>
    <name type="synonym">Pichia pijperi</name>
    <dbReference type="NCBI Taxonomy" id="599730"/>
    <lineage>
        <taxon>Eukaryota</taxon>
        <taxon>Fungi</taxon>
        <taxon>Dikarya</taxon>
        <taxon>Ascomycota</taxon>
        <taxon>Saccharomycotina</taxon>
        <taxon>Saccharomycetes</taxon>
        <taxon>Phaffomycetales</taxon>
        <taxon>Wickerhamomycetaceae</taxon>
        <taxon>Wickerhamomyces</taxon>
    </lineage>
</organism>
<keyword evidence="2" id="KW-0378">Hydrolase</keyword>
<dbReference type="Pfam" id="PF02551">
    <property type="entry name" value="Acyl_CoA_thio"/>
    <property type="match status" value="1"/>
</dbReference>
<dbReference type="GO" id="GO:0005782">
    <property type="term" value="C:peroxisomal matrix"/>
    <property type="evidence" value="ECO:0007669"/>
    <property type="project" value="TreeGrafter"/>
</dbReference>
<dbReference type="PANTHER" id="PTHR11066">
    <property type="entry name" value="ACYL-COA THIOESTERASE"/>
    <property type="match status" value="1"/>
</dbReference>
<dbReference type="GO" id="GO:0009062">
    <property type="term" value="P:fatty acid catabolic process"/>
    <property type="evidence" value="ECO:0007669"/>
    <property type="project" value="TreeGrafter"/>
</dbReference>
<dbReference type="Proteomes" id="UP000774326">
    <property type="component" value="Unassembled WGS sequence"/>
</dbReference>